<evidence type="ECO:0000313" key="2">
    <source>
        <dbReference type="EMBL" id="SPC77816.1"/>
    </source>
</evidence>
<accession>A0A2N9EFS4</accession>
<feature type="compositionally biased region" description="Basic and acidic residues" evidence="1">
    <location>
        <begin position="12"/>
        <end position="24"/>
    </location>
</feature>
<reference evidence="2" key="1">
    <citation type="submission" date="2018-02" db="EMBL/GenBank/DDBJ databases">
        <authorList>
            <person name="Cohen D.B."/>
            <person name="Kent A.D."/>
        </authorList>
    </citation>
    <scope>NUCLEOTIDE SEQUENCE</scope>
</reference>
<evidence type="ECO:0000256" key="1">
    <source>
        <dbReference type="SAM" id="MobiDB-lite"/>
    </source>
</evidence>
<proteinExistence type="predicted"/>
<gene>
    <name evidence="2" type="ORF">FSB_LOCUS5698</name>
</gene>
<name>A0A2N9EFS4_FAGSY</name>
<protein>
    <submittedName>
        <fullName evidence="2">Uncharacterized protein</fullName>
    </submittedName>
</protein>
<sequence>MKEKNYNNTTMNKEKRSMAAELERKRKKEKWVRDLGG</sequence>
<feature type="compositionally biased region" description="Polar residues" evidence="1">
    <location>
        <begin position="1"/>
        <end position="11"/>
    </location>
</feature>
<feature type="region of interest" description="Disordered" evidence="1">
    <location>
        <begin position="1"/>
        <end position="37"/>
    </location>
</feature>
<organism evidence="2">
    <name type="scientific">Fagus sylvatica</name>
    <name type="common">Beechnut</name>
    <dbReference type="NCBI Taxonomy" id="28930"/>
    <lineage>
        <taxon>Eukaryota</taxon>
        <taxon>Viridiplantae</taxon>
        <taxon>Streptophyta</taxon>
        <taxon>Embryophyta</taxon>
        <taxon>Tracheophyta</taxon>
        <taxon>Spermatophyta</taxon>
        <taxon>Magnoliopsida</taxon>
        <taxon>eudicotyledons</taxon>
        <taxon>Gunneridae</taxon>
        <taxon>Pentapetalae</taxon>
        <taxon>rosids</taxon>
        <taxon>fabids</taxon>
        <taxon>Fagales</taxon>
        <taxon>Fagaceae</taxon>
        <taxon>Fagus</taxon>
    </lineage>
</organism>
<dbReference type="AlphaFoldDB" id="A0A2N9EFS4"/>
<dbReference type="EMBL" id="OIVN01000294">
    <property type="protein sequence ID" value="SPC77816.1"/>
    <property type="molecule type" value="Genomic_DNA"/>
</dbReference>